<dbReference type="Pfam" id="PF23291">
    <property type="entry name" value="KOW4_SPT5"/>
    <property type="match status" value="1"/>
</dbReference>
<dbReference type="EMBL" id="CP119878">
    <property type="protein sequence ID" value="WFD34863.1"/>
    <property type="molecule type" value="Genomic_DNA"/>
</dbReference>
<accession>A0AAF0EQ94</accession>
<evidence type="ECO:0000259" key="11">
    <source>
        <dbReference type="SMART" id="SM00739"/>
    </source>
</evidence>
<dbReference type="Pfam" id="PF23290">
    <property type="entry name" value="KOW5_SPT5"/>
    <property type="match status" value="1"/>
</dbReference>
<dbReference type="InterPro" id="IPR036735">
    <property type="entry name" value="NGN_dom_sf"/>
</dbReference>
<dbReference type="CDD" id="cd06084">
    <property type="entry name" value="KOW_Spt5_4"/>
    <property type="match status" value="1"/>
</dbReference>
<dbReference type="InterPro" id="IPR039659">
    <property type="entry name" value="SPT5"/>
</dbReference>
<evidence type="ECO:0000256" key="3">
    <source>
        <dbReference type="ARBA" id="ARBA00020181"/>
    </source>
</evidence>
<dbReference type="GO" id="GO:0006397">
    <property type="term" value="P:mRNA processing"/>
    <property type="evidence" value="ECO:0007669"/>
    <property type="project" value="UniProtKB-KW"/>
</dbReference>
<feature type="compositionally biased region" description="Basic and acidic residues" evidence="10">
    <location>
        <begin position="39"/>
        <end position="65"/>
    </location>
</feature>
<keyword evidence="13" id="KW-1185">Reference proteome</keyword>
<comment type="similarity">
    <text evidence="2 9">Belongs to the SPT5 family.</text>
</comment>
<feature type="domain" description="KOW" evidence="11">
    <location>
        <begin position="761"/>
        <end position="788"/>
    </location>
</feature>
<feature type="domain" description="KOW" evidence="11">
    <location>
        <begin position="492"/>
        <end position="519"/>
    </location>
</feature>
<evidence type="ECO:0000256" key="6">
    <source>
        <dbReference type="ARBA" id="ARBA00023242"/>
    </source>
</evidence>
<keyword evidence="5 9" id="KW-0804">Transcription</keyword>
<dbReference type="SMART" id="SM00739">
    <property type="entry name" value="KOW"/>
    <property type="match status" value="4"/>
</dbReference>
<dbReference type="InterPro" id="IPR039385">
    <property type="entry name" value="NGN_Euk"/>
</dbReference>
<dbReference type="AlphaFoldDB" id="A0AAF0EQ94"/>
<evidence type="ECO:0000256" key="2">
    <source>
        <dbReference type="ARBA" id="ARBA00006956"/>
    </source>
</evidence>
<reference evidence="12" key="1">
    <citation type="submission" date="2023-03" db="EMBL/GenBank/DDBJ databases">
        <title>Mating type loci evolution in Malassezia.</title>
        <authorList>
            <person name="Coelho M.A."/>
        </authorList>
    </citation>
    <scope>NUCLEOTIDE SEQUENCE</scope>
    <source>
        <strain evidence="12">CBS 11721</strain>
    </source>
</reference>
<feature type="compositionally biased region" description="Acidic residues" evidence="10">
    <location>
        <begin position="100"/>
        <end position="120"/>
    </location>
</feature>
<dbReference type="InterPro" id="IPR041977">
    <property type="entry name" value="KOW_Spt5_4"/>
</dbReference>
<keyword evidence="4" id="KW-0507">mRNA processing</keyword>
<keyword evidence="6 9" id="KW-0539">Nucleus</keyword>
<comment type="subunit">
    <text evidence="8">Component of the SPT4-SPT5 complex. Interacts with RNA polymerase II.</text>
</comment>
<dbReference type="GO" id="GO:0000785">
    <property type="term" value="C:chromatin"/>
    <property type="evidence" value="ECO:0007669"/>
    <property type="project" value="UniProtKB-ARBA"/>
</dbReference>
<protein>
    <recommendedName>
        <fullName evidence="3 9">Transcription elongation factor SPT5</fullName>
    </recommendedName>
</protein>
<dbReference type="Pfam" id="PF23042">
    <property type="entry name" value="KOW1_SPT5"/>
    <property type="match status" value="1"/>
</dbReference>
<dbReference type="FunFam" id="3.30.70.940:FF:000005">
    <property type="entry name" value="Transcription elongation factor SPT5"/>
    <property type="match status" value="1"/>
</dbReference>
<gene>
    <name evidence="12" type="primary">SPT5</name>
    <name evidence="12" type="ORF">MCUN1_001707</name>
</gene>
<evidence type="ECO:0000256" key="10">
    <source>
        <dbReference type="SAM" id="MobiDB-lite"/>
    </source>
</evidence>
<sequence>MDDRVKEEVGATEVSTAPPVERYAQASTTSAVDAVGAAAHDRHGDAARDGDDQKQETREFGERPAGRGAGQDDGDDDDQDEDDDDEEEEEDAGDGHDHDNDEDDDEEEDEEEDDDDDDDEGSSRRRAKKQRRNRFLDVEAEVDNDDEDVEDEEAEELLREDGFIADDLLDESRDELRSATDNQRLDRFRRQEEELSAEALAEELRQRHARNNRYSSQSDYAEVPQRMLMPSVDDPGLWRIRCKRGREQHLVATVMRRALAHEAAGKPLKILSAFSRDSLEGQLFVEARRADDVISAFEGLAGAYVTNTKPFLVPILEMADLLKLQKKQAEIPVGGWVRVKRGKYAGDLAQVLDVAENGEEVGLKLVPRIDLNPSEQQTYTDRAGRKRKKPVNAALTAAGFRPPQRLFNPEEVQKAYPHELPTKRGGAWVFAGETFRDGYLEKDFRVTALSTDDVNPSLDEVLRFTGEAPTGNDSNVDLNLLASASKRGLEDTLQPGDHVEVFDGEQAGVHGVVDSLDGEVVVIESADAALNGQKIEVPARSVRKQFKPGDHVKVLAGKHADETGLVVKVEGGVTTFLSDLSQSEVSVFSKDIREAAEVGSGVNVIGEYELHNLVQLDPQTAGVIFKIERESFRVLDQNGEAVTVRPHQISMRRDSARAVAIDHDGNEIRDGDMVKEVEWPLSQFRSGQVLHIYQSTLLFLHNREYTENGGVFVVRARNVEPLAPTANKGVDTTKMNPAVTGAQGAQGGSGAIAAPRRGGRDIYAGKHVAIIRGPYKTYRGIIKETTGGTARVELHTTSKILTVPLDHMVEKNPMTGESRRLVGPGAGAGFGGFSGGMAPPPNPYGGATPAAHFGGRTPAYNPFDGGRTPGYGGRTPAYGGGFGQTPNPYASATPNPYAAATPNPYMGQTPNPYAATTPNPYMGQTPNPYAAATPNPYMGQTPNPYAAATPNPYAAATPNPYGGATPNPYGQQAPATVVEGIRARILPNSGYQRGAYDGASGRISFVANSACTVTLDSGAVLTDVPTKSVEPLRPTGSDEECLVIEGIYSGSKVTVKSLDGMICEVSMGDQIIKVPLRLLALI</sequence>
<comment type="function">
    <text evidence="7 9">The SPT4-SPT5 complex mediates both activation and inhibition of transcription elongation, and plays a role in pre-mRNA processing. This complex seems to be important for the stability of the RNA polymerase II elongation machinery on the chromatin template but not for the inherent ability of this machinery to translocate down the gene.</text>
</comment>
<feature type="compositionally biased region" description="Acidic residues" evidence="10">
    <location>
        <begin position="72"/>
        <end position="92"/>
    </location>
</feature>
<evidence type="ECO:0000256" key="9">
    <source>
        <dbReference type="PIRNR" id="PIRNR036945"/>
    </source>
</evidence>
<dbReference type="InterPro" id="IPR005100">
    <property type="entry name" value="NGN-domain"/>
</dbReference>
<dbReference type="SUPFAM" id="SSF50104">
    <property type="entry name" value="Translation proteins SH3-like domain"/>
    <property type="match status" value="1"/>
</dbReference>
<evidence type="ECO:0000256" key="1">
    <source>
        <dbReference type="ARBA" id="ARBA00004123"/>
    </source>
</evidence>
<dbReference type="Proteomes" id="UP001219933">
    <property type="component" value="Chromosome 2"/>
</dbReference>
<dbReference type="Pfam" id="PF11942">
    <property type="entry name" value="Spt5_N"/>
    <property type="match status" value="1"/>
</dbReference>
<dbReference type="InterPro" id="IPR041975">
    <property type="entry name" value="KOW_Spt5_2"/>
</dbReference>
<evidence type="ECO:0000256" key="8">
    <source>
        <dbReference type="ARBA" id="ARBA00025870"/>
    </source>
</evidence>
<dbReference type="PIRSF" id="PIRSF036945">
    <property type="entry name" value="Spt5"/>
    <property type="match status" value="1"/>
</dbReference>
<dbReference type="CDD" id="cd06082">
    <property type="entry name" value="KOW_Spt5_2"/>
    <property type="match status" value="1"/>
</dbReference>
<dbReference type="InterPro" id="IPR041973">
    <property type="entry name" value="KOW_Spt5_1"/>
</dbReference>
<evidence type="ECO:0000256" key="4">
    <source>
        <dbReference type="ARBA" id="ARBA00022664"/>
    </source>
</evidence>
<dbReference type="CDD" id="cd06081">
    <property type="entry name" value="KOW_Spt5_1"/>
    <property type="match status" value="1"/>
</dbReference>
<evidence type="ECO:0000256" key="5">
    <source>
        <dbReference type="ARBA" id="ARBA00023163"/>
    </source>
</evidence>
<dbReference type="FunFam" id="2.30.30.30:FF:000029">
    <property type="entry name" value="Transcription elongation factor SPT5"/>
    <property type="match status" value="1"/>
</dbReference>
<dbReference type="Pfam" id="PF03439">
    <property type="entry name" value="Spt5-NGN"/>
    <property type="match status" value="1"/>
</dbReference>
<dbReference type="Gene3D" id="2.30.30.30">
    <property type="match status" value="3"/>
</dbReference>
<dbReference type="GO" id="GO:0032044">
    <property type="term" value="C:DSIF complex"/>
    <property type="evidence" value="ECO:0007669"/>
    <property type="project" value="TreeGrafter"/>
</dbReference>
<dbReference type="GO" id="GO:0003729">
    <property type="term" value="F:mRNA binding"/>
    <property type="evidence" value="ECO:0007669"/>
    <property type="project" value="TreeGrafter"/>
</dbReference>
<dbReference type="Pfam" id="PF23037">
    <property type="entry name" value="KOWx_SPT5"/>
    <property type="match status" value="1"/>
</dbReference>
<keyword evidence="12" id="KW-0648">Protein biosynthesis</keyword>
<dbReference type="CDD" id="cd06085">
    <property type="entry name" value="KOW_Spt5_5"/>
    <property type="match status" value="1"/>
</dbReference>
<feature type="compositionally biased region" description="Acidic residues" evidence="10">
    <location>
        <begin position="138"/>
        <end position="155"/>
    </location>
</feature>
<feature type="compositionally biased region" description="Low complexity" evidence="10">
    <location>
        <begin position="26"/>
        <end position="38"/>
    </location>
</feature>
<dbReference type="InterPro" id="IPR017071">
    <property type="entry name" value="TF_Spt5_eukaryote"/>
</dbReference>
<feature type="domain" description="KOW" evidence="11">
    <location>
        <begin position="330"/>
        <end position="357"/>
    </location>
</feature>
<comment type="subcellular location">
    <subcellularLocation>
        <location evidence="1 9">Nucleus</location>
    </subcellularLocation>
</comment>
<feature type="domain" description="KOW" evidence="11">
    <location>
        <begin position="545"/>
        <end position="572"/>
    </location>
</feature>
<keyword evidence="12" id="KW-0251">Elongation factor</keyword>
<evidence type="ECO:0000256" key="7">
    <source>
        <dbReference type="ARBA" id="ARBA00024691"/>
    </source>
</evidence>
<dbReference type="InterPro" id="IPR022581">
    <property type="entry name" value="Spt5_N"/>
</dbReference>
<dbReference type="InterPro" id="IPR041978">
    <property type="entry name" value="KOW_Spt5_5"/>
</dbReference>
<dbReference type="CDD" id="cd09888">
    <property type="entry name" value="NGN_Euk"/>
    <property type="match status" value="1"/>
</dbReference>
<dbReference type="GO" id="GO:0003746">
    <property type="term" value="F:translation elongation factor activity"/>
    <property type="evidence" value="ECO:0007669"/>
    <property type="project" value="UniProtKB-KW"/>
</dbReference>
<feature type="region of interest" description="Disordered" evidence="10">
    <location>
        <begin position="1"/>
        <end position="156"/>
    </location>
</feature>
<dbReference type="PANTHER" id="PTHR11125:SF7">
    <property type="entry name" value="TRANSCRIPTION ELONGATION FACTOR SPT5"/>
    <property type="match status" value="1"/>
</dbReference>
<evidence type="ECO:0000313" key="12">
    <source>
        <dbReference type="EMBL" id="WFD34863.1"/>
    </source>
</evidence>
<dbReference type="InterPro" id="IPR057936">
    <property type="entry name" value="KOWx_Spt5"/>
</dbReference>
<dbReference type="Pfam" id="PF00467">
    <property type="entry name" value="KOW"/>
    <property type="match status" value="1"/>
</dbReference>
<dbReference type="Pfam" id="PF23284">
    <property type="entry name" value="KOW2_Spt5"/>
    <property type="match status" value="1"/>
</dbReference>
<dbReference type="InterPro" id="IPR005824">
    <property type="entry name" value="KOW"/>
</dbReference>
<dbReference type="GO" id="GO:0032784">
    <property type="term" value="P:regulation of DNA-templated transcription elongation"/>
    <property type="evidence" value="ECO:0007669"/>
    <property type="project" value="InterPro"/>
</dbReference>
<dbReference type="Gene3D" id="3.30.70.940">
    <property type="entry name" value="NusG, N-terminal domain"/>
    <property type="match status" value="1"/>
</dbReference>
<dbReference type="InterPro" id="IPR014722">
    <property type="entry name" value="Rib_uL2_dom2"/>
</dbReference>
<dbReference type="CDD" id="cd06083">
    <property type="entry name" value="KOW_Spt5_3"/>
    <property type="match status" value="1"/>
</dbReference>
<dbReference type="GO" id="GO:0006357">
    <property type="term" value="P:regulation of transcription by RNA polymerase II"/>
    <property type="evidence" value="ECO:0007669"/>
    <property type="project" value="InterPro"/>
</dbReference>
<feature type="compositionally biased region" description="Basic residues" evidence="10">
    <location>
        <begin position="124"/>
        <end position="133"/>
    </location>
</feature>
<evidence type="ECO:0000313" key="13">
    <source>
        <dbReference type="Proteomes" id="UP001219933"/>
    </source>
</evidence>
<proteinExistence type="inferred from homology"/>
<feature type="region of interest" description="Disordered" evidence="10">
    <location>
        <begin position="725"/>
        <end position="753"/>
    </location>
</feature>
<organism evidence="12 13">
    <name type="scientific">Malassezia cuniculi</name>
    <dbReference type="NCBI Taxonomy" id="948313"/>
    <lineage>
        <taxon>Eukaryota</taxon>
        <taxon>Fungi</taxon>
        <taxon>Dikarya</taxon>
        <taxon>Basidiomycota</taxon>
        <taxon>Ustilaginomycotina</taxon>
        <taxon>Malasseziomycetes</taxon>
        <taxon>Malasseziales</taxon>
        <taxon>Malasseziaceae</taxon>
        <taxon>Malassezia</taxon>
    </lineage>
</organism>
<dbReference type="InterPro" id="IPR041976">
    <property type="entry name" value="KOW_Spt5_3"/>
</dbReference>
<dbReference type="InterPro" id="IPR008991">
    <property type="entry name" value="Translation_prot_SH3-like_sf"/>
</dbReference>
<dbReference type="GO" id="GO:0006368">
    <property type="term" value="P:transcription elongation by RNA polymerase II"/>
    <property type="evidence" value="ECO:0007669"/>
    <property type="project" value="TreeGrafter"/>
</dbReference>
<name>A0AAF0EQ94_9BASI</name>
<dbReference type="PANTHER" id="PTHR11125">
    <property type="entry name" value="SUPPRESSOR OF TY 5"/>
    <property type="match status" value="1"/>
</dbReference>
<dbReference type="FunFam" id="2.30.30.30:FF:000018">
    <property type="entry name" value="Transcription elongation factor SPT5"/>
    <property type="match status" value="1"/>
</dbReference>